<dbReference type="PANTHER" id="PTHR45950">
    <property type="entry name" value="HOMEOBOX-LEUCINE ZIPPER PROTEIN ATHB-14"/>
    <property type="match status" value="1"/>
</dbReference>
<keyword evidence="2" id="KW-1185">Reference proteome</keyword>
<reference evidence="1" key="1">
    <citation type="submission" date="2023-05" db="EMBL/GenBank/DDBJ databases">
        <authorList>
            <person name="Huff M."/>
        </authorList>
    </citation>
    <scope>NUCLEOTIDE SEQUENCE</scope>
</reference>
<dbReference type="EMBL" id="OU503054">
    <property type="protein sequence ID" value="CAI9782586.1"/>
    <property type="molecule type" value="Genomic_DNA"/>
</dbReference>
<dbReference type="Proteomes" id="UP000834106">
    <property type="component" value="Chromosome 19"/>
</dbReference>
<evidence type="ECO:0000313" key="2">
    <source>
        <dbReference type="Proteomes" id="UP000834106"/>
    </source>
</evidence>
<sequence length="180" mass="19974">MVIMEVEEATVVIEATEEEEVEVGDTEEVVVDTKEIEGDAAAEAEVVEVAGKAIGDALIQGKFCGISWILCNQASFWREKCCSFWWWSLKGSIFRLALHCIRQIAQETNGKVYGLGRQPAVLRTISQRLIREFNDTINGFNDDGWSILNCDDAQHIAVAVNSSKNLSTNTNTVWLDVFSG</sequence>
<accession>A0AAD2AA06</accession>
<dbReference type="GO" id="GO:0003700">
    <property type="term" value="F:DNA-binding transcription factor activity"/>
    <property type="evidence" value="ECO:0007669"/>
    <property type="project" value="InterPro"/>
</dbReference>
<gene>
    <name evidence="1" type="ORF">FPE_LOCUS30016</name>
</gene>
<evidence type="ECO:0000313" key="1">
    <source>
        <dbReference type="EMBL" id="CAI9782586.1"/>
    </source>
</evidence>
<name>A0AAD2AA06_9LAMI</name>
<proteinExistence type="predicted"/>
<protein>
    <submittedName>
        <fullName evidence="1">Uncharacterized protein</fullName>
    </submittedName>
</protein>
<dbReference type="PANTHER" id="PTHR45950:SF10">
    <property type="entry name" value="HOMEOBOX-LEUCINE ZIPPER PROTEIN REVOLUTA"/>
    <property type="match status" value="1"/>
</dbReference>
<dbReference type="AlphaFoldDB" id="A0AAD2AA06"/>
<organism evidence="1 2">
    <name type="scientific">Fraxinus pennsylvanica</name>
    <dbReference type="NCBI Taxonomy" id="56036"/>
    <lineage>
        <taxon>Eukaryota</taxon>
        <taxon>Viridiplantae</taxon>
        <taxon>Streptophyta</taxon>
        <taxon>Embryophyta</taxon>
        <taxon>Tracheophyta</taxon>
        <taxon>Spermatophyta</taxon>
        <taxon>Magnoliopsida</taxon>
        <taxon>eudicotyledons</taxon>
        <taxon>Gunneridae</taxon>
        <taxon>Pentapetalae</taxon>
        <taxon>asterids</taxon>
        <taxon>lamiids</taxon>
        <taxon>Lamiales</taxon>
        <taxon>Oleaceae</taxon>
        <taxon>Oleeae</taxon>
        <taxon>Fraxinus</taxon>
    </lineage>
</organism>
<dbReference type="InterPro" id="IPR044830">
    <property type="entry name" value="HD-Zip_III"/>
</dbReference>